<organism evidence="5 6">
    <name type="scientific">Acer saccharum</name>
    <name type="common">Sugar maple</name>
    <dbReference type="NCBI Taxonomy" id="4024"/>
    <lineage>
        <taxon>Eukaryota</taxon>
        <taxon>Viridiplantae</taxon>
        <taxon>Streptophyta</taxon>
        <taxon>Embryophyta</taxon>
        <taxon>Tracheophyta</taxon>
        <taxon>Spermatophyta</taxon>
        <taxon>Magnoliopsida</taxon>
        <taxon>eudicotyledons</taxon>
        <taxon>Gunneridae</taxon>
        <taxon>Pentapetalae</taxon>
        <taxon>rosids</taxon>
        <taxon>malvids</taxon>
        <taxon>Sapindales</taxon>
        <taxon>Sapindaceae</taxon>
        <taxon>Hippocastanoideae</taxon>
        <taxon>Acereae</taxon>
        <taxon>Acer</taxon>
    </lineage>
</organism>
<feature type="domain" description="Gnk2-homologous" evidence="4">
    <location>
        <begin position="1"/>
        <end position="69"/>
    </location>
</feature>
<evidence type="ECO:0000256" key="3">
    <source>
        <dbReference type="SAM" id="MobiDB-lite"/>
    </source>
</evidence>
<sequence>MKFDTSHKALANGIRHGYALVQCTRDINSSSCRSCLGNITQDMRDCCQAKNGWRMLSPSCYLRYEVYRFYEQTPAPLPSAPDEYDYAPQPTPTPTPNIEG</sequence>
<dbReference type="Gene3D" id="3.30.430.20">
    <property type="entry name" value="Gnk2 domain, C-X8-C-X2-C motif"/>
    <property type="match status" value="1"/>
</dbReference>
<dbReference type="AlphaFoldDB" id="A0AA39V6T1"/>
<dbReference type="EMBL" id="JAUESC010000385">
    <property type="protein sequence ID" value="KAK0578229.1"/>
    <property type="molecule type" value="Genomic_DNA"/>
</dbReference>
<feature type="compositionally biased region" description="Pro residues" evidence="3">
    <location>
        <begin position="89"/>
        <end position="100"/>
    </location>
</feature>
<dbReference type="PROSITE" id="PS51473">
    <property type="entry name" value="GNK2"/>
    <property type="match status" value="1"/>
</dbReference>
<feature type="region of interest" description="Disordered" evidence="3">
    <location>
        <begin position="76"/>
        <end position="100"/>
    </location>
</feature>
<gene>
    <name evidence="5" type="ORF">LWI29_007035</name>
</gene>
<evidence type="ECO:0000313" key="6">
    <source>
        <dbReference type="Proteomes" id="UP001168877"/>
    </source>
</evidence>
<dbReference type="InterPro" id="IPR002902">
    <property type="entry name" value="GNK2"/>
</dbReference>
<dbReference type="PANTHER" id="PTHR32099">
    <property type="entry name" value="CYSTEINE-RICH REPEAT SECRETORY PROTEIN"/>
    <property type="match status" value="1"/>
</dbReference>
<comment type="caution">
    <text evidence="5">The sequence shown here is derived from an EMBL/GenBank/DDBJ whole genome shotgun (WGS) entry which is preliminary data.</text>
</comment>
<dbReference type="CDD" id="cd23509">
    <property type="entry name" value="Gnk2-like"/>
    <property type="match status" value="1"/>
</dbReference>
<keyword evidence="6" id="KW-1185">Reference proteome</keyword>
<dbReference type="InterPro" id="IPR038408">
    <property type="entry name" value="GNK2_sf"/>
</dbReference>
<dbReference type="Pfam" id="PF01657">
    <property type="entry name" value="Stress-antifung"/>
    <property type="match status" value="1"/>
</dbReference>
<reference evidence="5" key="1">
    <citation type="journal article" date="2022" name="Plant J.">
        <title>Strategies of tolerance reflected in two North American maple genomes.</title>
        <authorList>
            <person name="McEvoy S.L."/>
            <person name="Sezen U.U."/>
            <person name="Trouern-Trend A."/>
            <person name="McMahon S.M."/>
            <person name="Schaberg P.G."/>
            <person name="Yang J."/>
            <person name="Wegrzyn J.L."/>
            <person name="Swenson N.G."/>
        </authorList>
    </citation>
    <scope>NUCLEOTIDE SEQUENCE</scope>
    <source>
        <strain evidence="5">NS2018</strain>
    </source>
</reference>
<evidence type="ECO:0000256" key="1">
    <source>
        <dbReference type="ARBA" id="ARBA00022729"/>
    </source>
</evidence>
<protein>
    <recommendedName>
        <fullName evidence="4">Gnk2-homologous domain-containing protein</fullName>
    </recommendedName>
</protein>
<proteinExistence type="predicted"/>
<evidence type="ECO:0000256" key="2">
    <source>
        <dbReference type="ARBA" id="ARBA00022737"/>
    </source>
</evidence>
<name>A0AA39V6T1_ACESA</name>
<keyword evidence="2" id="KW-0677">Repeat</keyword>
<keyword evidence="1" id="KW-0732">Signal</keyword>
<accession>A0AA39V6T1</accession>
<evidence type="ECO:0000313" key="5">
    <source>
        <dbReference type="EMBL" id="KAK0578229.1"/>
    </source>
</evidence>
<reference evidence="5" key="2">
    <citation type="submission" date="2023-06" db="EMBL/GenBank/DDBJ databases">
        <authorList>
            <person name="Swenson N.G."/>
            <person name="Wegrzyn J.L."/>
            <person name="Mcevoy S.L."/>
        </authorList>
    </citation>
    <scope>NUCLEOTIDE SEQUENCE</scope>
    <source>
        <strain evidence="5">NS2018</strain>
        <tissue evidence="5">Leaf</tissue>
    </source>
</reference>
<dbReference type="PANTHER" id="PTHR32099:SF31">
    <property type="entry name" value="PROTEIN KINASE DOMAIN-CONTAINING PROTEIN"/>
    <property type="match status" value="1"/>
</dbReference>
<evidence type="ECO:0000259" key="4">
    <source>
        <dbReference type="PROSITE" id="PS51473"/>
    </source>
</evidence>
<dbReference type="Proteomes" id="UP001168877">
    <property type="component" value="Unassembled WGS sequence"/>
</dbReference>